<organism evidence="2 3">
    <name type="scientific">Candidatus Scybalocola faecigallinarum</name>
    <dbReference type="NCBI Taxonomy" id="2840941"/>
    <lineage>
        <taxon>Bacteria</taxon>
        <taxon>Bacillati</taxon>
        <taxon>Bacillota</taxon>
        <taxon>Clostridia</taxon>
        <taxon>Lachnospirales</taxon>
        <taxon>Lachnospiraceae</taxon>
        <taxon>Lachnospiraceae incertae sedis</taxon>
        <taxon>Candidatus Scybalocola (ex Gilroy et al. 2021)</taxon>
    </lineage>
</organism>
<evidence type="ECO:0000313" key="2">
    <source>
        <dbReference type="EMBL" id="HIS46102.1"/>
    </source>
</evidence>
<dbReference type="GO" id="GO:0016747">
    <property type="term" value="F:acyltransferase activity, transferring groups other than amino-acyl groups"/>
    <property type="evidence" value="ECO:0007669"/>
    <property type="project" value="InterPro"/>
</dbReference>
<dbReference type="EMBL" id="DVIT01000004">
    <property type="protein sequence ID" value="HIS46102.1"/>
    <property type="molecule type" value="Genomic_DNA"/>
</dbReference>
<dbReference type="Pfam" id="PF00583">
    <property type="entry name" value="Acetyltransf_1"/>
    <property type="match status" value="1"/>
</dbReference>
<dbReference type="InterPro" id="IPR000182">
    <property type="entry name" value="GNAT_dom"/>
</dbReference>
<dbReference type="Proteomes" id="UP000823927">
    <property type="component" value="Unassembled WGS sequence"/>
</dbReference>
<reference evidence="2" key="2">
    <citation type="journal article" date="2021" name="PeerJ">
        <title>Extensive microbial diversity within the chicken gut microbiome revealed by metagenomics and culture.</title>
        <authorList>
            <person name="Gilroy R."/>
            <person name="Ravi A."/>
            <person name="Getino M."/>
            <person name="Pursley I."/>
            <person name="Horton D.L."/>
            <person name="Alikhan N.F."/>
            <person name="Baker D."/>
            <person name="Gharbi K."/>
            <person name="Hall N."/>
            <person name="Watson M."/>
            <person name="Adriaenssens E.M."/>
            <person name="Foster-Nyarko E."/>
            <person name="Jarju S."/>
            <person name="Secka A."/>
            <person name="Antonio M."/>
            <person name="Oren A."/>
            <person name="Chaudhuri R.R."/>
            <person name="La Ragione R."/>
            <person name="Hildebrand F."/>
            <person name="Pallen M.J."/>
        </authorList>
    </citation>
    <scope>NUCLEOTIDE SEQUENCE</scope>
    <source>
        <strain evidence="2">CHK178-757</strain>
    </source>
</reference>
<proteinExistence type="predicted"/>
<dbReference type="PROSITE" id="PS51186">
    <property type="entry name" value="GNAT"/>
    <property type="match status" value="1"/>
</dbReference>
<evidence type="ECO:0000313" key="3">
    <source>
        <dbReference type="Proteomes" id="UP000823927"/>
    </source>
</evidence>
<feature type="domain" description="N-acetyltransferase" evidence="1">
    <location>
        <begin position="15"/>
        <end position="170"/>
    </location>
</feature>
<evidence type="ECO:0000259" key="1">
    <source>
        <dbReference type="PROSITE" id="PS51186"/>
    </source>
</evidence>
<protein>
    <submittedName>
        <fullName evidence="2">GNAT family N-acetyltransferase</fullName>
    </submittedName>
</protein>
<sequence>MIQYRCLTGEELCPRLFKDFNRRQEVTKCWRREKGQWVIKDDPFIDDWSKEDYVFLVSCLKNTVATGGFVYAGFKDGQLKGFVSVESEIFGKDQEYMDLTSIHVSAEIRHEGMGKVLFEAAKQWAKAHGAKKLYISSHSAVESQAFYKSMGCVEAREYDPGHVEKEPFDCQLECVL</sequence>
<comment type="caution">
    <text evidence="2">The sequence shown here is derived from an EMBL/GenBank/DDBJ whole genome shotgun (WGS) entry which is preliminary data.</text>
</comment>
<name>A0A9D1F305_9FIRM</name>
<reference evidence="2" key="1">
    <citation type="submission" date="2020-10" db="EMBL/GenBank/DDBJ databases">
        <authorList>
            <person name="Gilroy R."/>
        </authorList>
    </citation>
    <scope>NUCLEOTIDE SEQUENCE</scope>
    <source>
        <strain evidence="2">CHK178-757</strain>
    </source>
</reference>
<dbReference type="SUPFAM" id="SSF55729">
    <property type="entry name" value="Acyl-CoA N-acyltransferases (Nat)"/>
    <property type="match status" value="1"/>
</dbReference>
<dbReference type="Gene3D" id="3.40.630.30">
    <property type="match status" value="1"/>
</dbReference>
<dbReference type="InterPro" id="IPR016181">
    <property type="entry name" value="Acyl_CoA_acyltransferase"/>
</dbReference>
<gene>
    <name evidence="2" type="ORF">IAB46_00835</name>
</gene>
<dbReference type="AlphaFoldDB" id="A0A9D1F305"/>
<accession>A0A9D1F305</accession>